<dbReference type="PANTHER" id="PTHR10907">
    <property type="entry name" value="REGUCALCIN"/>
    <property type="match status" value="1"/>
</dbReference>
<dbReference type="Gene3D" id="2.120.10.30">
    <property type="entry name" value="TolB, C-terminal domain"/>
    <property type="match status" value="1"/>
</dbReference>
<feature type="binding site" evidence="3">
    <location>
        <position position="121"/>
    </location>
    <ligand>
        <name>substrate</name>
    </ligand>
</feature>
<feature type="domain" description="SMP-30/Gluconolactonase/LRE-like region" evidence="4">
    <location>
        <begin position="22"/>
        <end position="276"/>
    </location>
</feature>
<feature type="active site" description="Proton donor/acceptor" evidence="2">
    <location>
        <position position="220"/>
    </location>
</feature>
<dbReference type="GO" id="GO:0004341">
    <property type="term" value="F:gluconolactonase activity"/>
    <property type="evidence" value="ECO:0007669"/>
    <property type="project" value="TreeGrafter"/>
</dbReference>
<feature type="binding site" evidence="3">
    <location>
        <position position="171"/>
    </location>
    <ligand>
        <name>a divalent metal cation</name>
        <dbReference type="ChEBI" id="CHEBI:60240"/>
    </ligand>
</feature>
<dbReference type="GO" id="GO:0005509">
    <property type="term" value="F:calcium ion binding"/>
    <property type="evidence" value="ECO:0007669"/>
    <property type="project" value="TreeGrafter"/>
</dbReference>
<keyword evidence="6" id="KW-1185">Reference proteome</keyword>
<dbReference type="SUPFAM" id="SSF63829">
    <property type="entry name" value="Calcium-dependent phosphotriesterase"/>
    <property type="match status" value="1"/>
</dbReference>
<dbReference type="PANTHER" id="PTHR10907:SF47">
    <property type="entry name" value="REGUCALCIN"/>
    <property type="match status" value="1"/>
</dbReference>
<reference evidence="5" key="1">
    <citation type="journal article" date="2023" name="Mol. Phylogenet. Evol.">
        <title>Genome-scale phylogeny and comparative genomics of the fungal order Sordariales.</title>
        <authorList>
            <person name="Hensen N."/>
            <person name="Bonometti L."/>
            <person name="Westerberg I."/>
            <person name="Brannstrom I.O."/>
            <person name="Guillou S."/>
            <person name="Cros-Aarteil S."/>
            <person name="Calhoun S."/>
            <person name="Haridas S."/>
            <person name="Kuo A."/>
            <person name="Mondo S."/>
            <person name="Pangilinan J."/>
            <person name="Riley R."/>
            <person name="LaButti K."/>
            <person name="Andreopoulos B."/>
            <person name="Lipzen A."/>
            <person name="Chen C."/>
            <person name="Yan M."/>
            <person name="Daum C."/>
            <person name="Ng V."/>
            <person name="Clum A."/>
            <person name="Steindorff A."/>
            <person name="Ohm R.A."/>
            <person name="Martin F."/>
            <person name="Silar P."/>
            <person name="Natvig D.O."/>
            <person name="Lalanne C."/>
            <person name="Gautier V."/>
            <person name="Ament-Velasquez S.L."/>
            <person name="Kruys A."/>
            <person name="Hutchinson M.I."/>
            <person name="Powell A.J."/>
            <person name="Barry K."/>
            <person name="Miller A.N."/>
            <person name="Grigoriev I.V."/>
            <person name="Debuchy R."/>
            <person name="Gladieux P."/>
            <person name="Hiltunen Thoren M."/>
            <person name="Johannesson H."/>
        </authorList>
    </citation>
    <scope>NUCLEOTIDE SEQUENCE</scope>
    <source>
        <strain evidence="5">CBS 990.96</strain>
    </source>
</reference>
<sequence length="309" mass="34258">MATPNYEIITVHQPYLNLHSKLGEGPHHEPSSSSLRFVDIISKKLHTVSLTNPEDITTLDFPEAVTVTADIEGIDPKEKILVGVKGGIAVLDRESGKYEYLSRFEEAGHEGGYEVGRVRSNDGAVQPGGKGFWLGSMTDFGLGEFRDEGHLYQFTPNSPPTIILSDLKIPNSVGWSPDNKTMYFTHSTERKVIAWDYDAENGTLSNKRVWYKHEGPGEPDGFRVDVEGNIWHAVYGESRVLKINKEGKLVGEIRLPTRNITCVEFVGEELFITTANDDEGEGESKELGGALFRVNVGVKGVGFDKYKLE</sequence>
<protein>
    <recommendedName>
        <fullName evidence="4">SMP-30/Gluconolactonase/LRE-like region domain-containing protein</fullName>
    </recommendedName>
</protein>
<dbReference type="InterPro" id="IPR011042">
    <property type="entry name" value="6-blade_b-propeller_TolB-like"/>
</dbReference>
<comment type="caution">
    <text evidence="5">The sequence shown here is derived from an EMBL/GenBank/DDBJ whole genome shotgun (WGS) entry which is preliminary data.</text>
</comment>
<proteinExistence type="inferred from homology"/>
<comment type="similarity">
    <text evidence="1">Belongs to the SMP-30/CGR1 family.</text>
</comment>
<accession>A0AAN7BQG3</accession>
<reference evidence="5" key="2">
    <citation type="submission" date="2023-05" db="EMBL/GenBank/DDBJ databases">
        <authorList>
            <consortium name="Lawrence Berkeley National Laboratory"/>
            <person name="Steindorff A."/>
            <person name="Hensen N."/>
            <person name="Bonometti L."/>
            <person name="Westerberg I."/>
            <person name="Brannstrom I.O."/>
            <person name="Guillou S."/>
            <person name="Cros-Aarteil S."/>
            <person name="Calhoun S."/>
            <person name="Haridas S."/>
            <person name="Kuo A."/>
            <person name="Mondo S."/>
            <person name="Pangilinan J."/>
            <person name="Riley R."/>
            <person name="Labutti K."/>
            <person name="Andreopoulos B."/>
            <person name="Lipzen A."/>
            <person name="Chen C."/>
            <person name="Yanf M."/>
            <person name="Daum C."/>
            <person name="Ng V."/>
            <person name="Clum A."/>
            <person name="Ohm R."/>
            <person name="Martin F."/>
            <person name="Silar P."/>
            <person name="Natvig D."/>
            <person name="Lalanne C."/>
            <person name="Gautier V."/>
            <person name="Ament-Velasquez S.L."/>
            <person name="Kruys A."/>
            <person name="Hutchinson M.I."/>
            <person name="Powell A.J."/>
            <person name="Barry K."/>
            <person name="Miller A.N."/>
            <person name="Grigoriev I.V."/>
            <person name="Debuchy R."/>
            <person name="Gladieux P."/>
            <person name="Thoren M.H."/>
            <person name="Johannesson H."/>
        </authorList>
    </citation>
    <scope>NUCLEOTIDE SEQUENCE</scope>
    <source>
        <strain evidence="5">CBS 990.96</strain>
    </source>
</reference>
<evidence type="ECO:0000256" key="1">
    <source>
        <dbReference type="ARBA" id="ARBA00008853"/>
    </source>
</evidence>
<evidence type="ECO:0000313" key="5">
    <source>
        <dbReference type="EMBL" id="KAK4227679.1"/>
    </source>
</evidence>
<dbReference type="InterPro" id="IPR005511">
    <property type="entry name" value="SMP-30"/>
</dbReference>
<dbReference type="EMBL" id="MU865328">
    <property type="protein sequence ID" value="KAK4227679.1"/>
    <property type="molecule type" value="Genomic_DNA"/>
</dbReference>
<feature type="binding site" evidence="3">
    <location>
        <position position="24"/>
    </location>
    <ligand>
        <name>a divalent metal cation</name>
        <dbReference type="ChEBI" id="CHEBI:60240"/>
    </ligand>
</feature>
<gene>
    <name evidence="5" type="ORF">QBC38DRAFT_184697</name>
</gene>
<name>A0AAN7BQG3_9PEZI</name>
<comment type="cofactor">
    <cofactor evidence="3">
        <name>Zn(2+)</name>
        <dbReference type="ChEBI" id="CHEBI:29105"/>
    </cofactor>
    <text evidence="3">Binds 1 divalent metal cation per subunit.</text>
</comment>
<evidence type="ECO:0000256" key="3">
    <source>
        <dbReference type="PIRSR" id="PIRSR605511-2"/>
    </source>
</evidence>
<organism evidence="5 6">
    <name type="scientific">Podospora fimiseda</name>
    <dbReference type="NCBI Taxonomy" id="252190"/>
    <lineage>
        <taxon>Eukaryota</taxon>
        <taxon>Fungi</taxon>
        <taxon>Dikarya</taxon>
        <taxon>Ascomycota</taxon>
        <taxon>Pezizomycotina</taxon>
        <taxon>Sordariomycetes</taxon>
        <taxon>Sordariomycetidae</taxon>
        <taxon>Sordariales</taxon>
        <taxon>Podosporaceae</taxon>
        <taxon>Podospora</taxon>
    </lineage>
</organism>
<dbReference type="AlphaFoldDB" id="A0AAN7BQG3"/>
<dbReference type="Pfam" id="PF08450">
    <property type="entry name" value="SGL"/>
    <property type="match status" value="1"/>
</dbReference>
<evidence type="ECO:0000313" key="6">
    <source>
        <dbReference type="Proteomes" id="UP001301958"/>
    </source>
</evidence>
<dbReference type="InterPro" id="IPR013658">
    <property type="entry name" value="SGL"/>
</dbReference>
<dbReference type="PRINTS" id="PR01790">
    <property type="entry name" value="SMP30FAMILY"/>
</dbReference>
<feature type="binding site" evidence="3">
    <location>
        <position position="220"/>
    </location>
    <ligand>
        <name>a divalent metal cation</name>
        <dbReference type="ChEBI" id="CHEBI:60240"/>
    </ligand>
</feature>
<feature type="binding site" evidence="3">
    <location>
        <position position="119"/>
    </location>
    <ligand>
        <name>substrate</name>
    </ligand>
</feature>
<evidence type="ECO:0000256" key="2">
    <source>
        <dbReference type="PIRSR" id="PIRSR605511-1"/>
    </source>
</evidence>
<dbReference type="Proteomes" id="UP001301958">
    <property type="component" value="Unassembled WGS sequence"/>
</dbReference>
<keyword evidence="3" id="KW-0479">Metal-binding</keyword>
<evidence type="ECO:0000259" key="4">
    <source>
        <dbReference type="Pfam" id="PF08450"/>
    </source>
</evidence>
<keyword evidence="3" id="KW-0862">Zinc</keyword>